<dbReference type="Proteomes" id="UP000548423">
    <property type="component" value="Unassembled WGS sequence"/>
</dbReference>
<comment type="caution">
    <text evidence="2">The sequence shown here is derived from an EMBL/GenBank/DDBJ whole genome shotgun (WGS) entry which is preliminary data.</text>
</comment>
<dbReference type="NCBIfam" id="TIGR02271">
    <property type="entry name" value="YsnF/AvaK domain"/>
    <property type="match status" value="1"/>
</dbReference>
<name>A0A852TLE5_9BACI</name>
<dbReference type="PANTHER" id="PTHR38463">
    <property type="entry name" value="STRESS RESPONSE PROTEIN YSNF"/>
    <property type="match status" value="1"/>
</dbReference>
<evidence type="ECO:0000313" key="2">
    <source>
        <dbReference type="EMBL" id="NYE07884.1"/>
    </source>
</evidence>
<protein>
    <submittedName>
        <fullName evidence="2">Uncharacterized protein (TIGR02271 family)</fullName>
    </submittedName>
</protein>
<feature type="domain" description="DUF2382" evidence="1">
    <location>
        <begin position="17"/>
        <end position="123"/>
    </location>
</feature>
<dbReference type="EMBL" id="JACCBX010000011">
    <property type="protein sequence ID" value="NYE07884.1"/>
    <property type="molecule type" value="Genomic_DNA"/>
</dbReference>
<dbReference type="AlphaFoldDB" id="A0A852TLE5"/>
<dbReference type="PANTHER" id="PTHR38463:SF1">
    <property type="entry name" value="STRESS RESPONSE PROTEIN YSNF"/>
    <property type="match status" value="1"/>
</dbReference>
<accession>A0A852TLE5</accession>
<evidence type="ECO:0000313" key="3">
    <source>
        <dbReference type="Proteomes" id="UP000548423"/>
    </source>
</evidence>
<organism evidence="2 3">
    <name type="scientific">Neobacillus niacini</name>
    <dbReference type="NCBI Taxonomy" id="86668"/>
    <lineage>
        <taxon>Bacteria</taxon>
        <taxon>Bacillati</taxon>
        <taxon>Bacillota</taxon>
        <taxon>Bacilli</taxon>
        <taxon>Bacillales</taxon>
        <taxon>Bacillaceae</taxon>
        <taxon>Neobacillus</taxon>
    </lineage>
</organism>
<evidence type="ECO:0000259" key="1">
    <source>
        <dbReference type="Pfam" id="PF09557"/>
    </source>
</evidence>
<reference evidence="3" key="1">
    <citation type="submission" date="2020-07" db="EMBL/GenBank/DDBJ databases">
        <authorList>
            <person name="Partida-Martinez L."/>
            <person name="Huntemann M."/>
            <person name="Clum A."/>
            <person name="Wang J."/>
            <person name="Palaniappan K."/>
            <person name="Ritter S."/>
            <person name="Chen I.-M."/>
            <person name="Stamatis D."/>
            <person name="Reddy T."/>
            <person name="O'Malley R."/>
            <person name="Daum C."/>
            <person name="Shapiro N."/>
            <person name="Ivanova N."/>
            <person name="Kyrpides N."/>
            <person name="Woyke T."/>
        </authorList>
    </citation>
    <scope>NUCLEOTIDE SEQUENCE [LARGE SCALE GENOMIC DNA]</scope>
    <source>
        <strain evidence="3">AT2.8</strain>
    </source>
</reference>
<gene>
    <name evidence="2" type="ORF">F4694_004725</name>
</gene>
<reference evidence="3" key="2">
    <citation type="submission" date="2020-08" db="EMBL/GenBank/DDBJ databases">
        <title>The Agave Microbiome: Exploring the role of microbial communities in plant adaptations to desert environments.</title>
        <authorList>
            <person name="Partida-Martinez L.P."/>
        </authorList>
    </citation>
    <scope>NUCLEOTIDE SEQUENCE [LARGE SCALE GENOMIC DNA]</scope>
    <source>
        <strain evidence="3">AT2.8</strain>
    </source>
</reference>
<proteinExistence type="predicted"/>
<sequence length="138" mass="16309">MSEQPKTANDHYDKVSLNLHKEELQVSKKWIETANVTVYKKSYTEEKQILVPVRREELIIEKKILNSEGETDKNIETIRIPLREDRIEVTLHPTLLEDVEIYKNQYEEIKQIIETLKEEKVHIETIGDVKLTVNNQLL</sequence>
<dbReference type="InterPro" id="IPR019060">
    <property type="entry name" value="DUF2382"/>
</dbReference>
<dbReference type="InterPro" id="IPR052967">
    <property type="entry name" value="Stress_Response_Assoc"/>
</dbReference>
<dbReference type="Pfam" id="PF09557">
    <property type="entry name" value="DUF2382"/>
    <property type="match status" value="1"/>
</dbReference>